<feature type="coiled-coil region" evidence="1">
    <location>
        <begin position="88"/>
        <end position="122"/>
    </location>
</feature>
<evidence type="ECO:0000256" key="2">
    <source>
        <dbReference type="SAM" id="MobiDB-lite"/>
    </source>
</evidence>
<dbReference type="VEuPathDB" id="CryptoDB:Cvel_8825"/>
<feature type="region of interest" description="Disordered" evidence="2">
    <location>
        <begin position="652"/>
        <end position="677"/>
    </location>
</feature>
<keyword evidence="1" id="KW-0175">Coiled coil</keyword>
<sequence length="1110" mass="119276">SRRRRGSGSSVGSGDREGAERERGSAWSRERSKGPCTLQQQREQQSALQGPGDLFRGRSLCSLKSQLFESELGGGLHCARRIDERTASAHLRRSLAEMEKRLEKAEEREAQLVQEKQALLNLLSARTERSSRSSERAERESFSASACASGRGRDKDSRPHTKEEKVDEDKETEEKPDPPPAWRLSLNSPLSRQSISVKEIERLSTEARMSLAAAGAPPIVLPSLVSEGEQTVQSASGPGKRRATDGTRTADTPSEACDPARAVGGSHGPLRKTVTLSLNDNAPVFTATRTMCTPAEAEDANRTASKKKGKKKSLLATDNENGMGTRQSQTGAQITLGGAQTQAAPHSRGASLALPSAPRPGRISPSLQQELIGHVEALNAEHSMWGWKLSALEDENMELKNHLAVALHLLIEGDEREKERQKLDQQREKQKEKEGGGKNRRASSASASSRGKETKRPKDKIPAAPLAPLLNNLSENLRETLRFIAGRNELRSVNPHAGSNSLSNYDRHEGLPSRSFSLKAQPQNFNSLPPNGHHPYGHMPRAPPAYLSLFAPSPRDCRPQGQRSTFIRPSSAPLYPRHFRVPVSPPSPIFSLSPPQALRGDMPWPPMRASAQSFPGSPVPLSALALQEAMSGSNSPFRGQRQLTNRIVAPRAPPMLFQRPAGRRRTQSRETSRMEICGPFPPPFPLAYCWDFPQNQFENKTSNSINEDRHVHPPQPPPEGNRFSPPPRPHSSMQSRPPHQHSRDFPSPPPSFPSVSRHDFPLQVLTPPCSVVPLQSAGILSPPAQLPLTQTPHNPIHTTTTPPLHPFLQDVITLLPTLPVKGPGSPAMATQGNSSPPFSLQAPGSPKLALQDPGIPDSPVTGPSNPVLPPQGHGSPTFAVYAQGPPGPSLPAQGPGSPTKQAQGPGSPIAMVPANALEAYPPSPVLPPGMGALPCPLQAMPFDVRVLIPPPSLPRPPPANRSPSPVFALPPPPPPRPLFFPVKQPGADLSKTPLNPRWSLSPVRGVYAHEIRRGPPGETLSTSLGTLGGVGLGRVSGGMGTGEEGEMRSWDEAVTLPPPEGLSGDMDRLPVGVATATQGGGGVQKNGPLAEGLEDIRAFGLFHKLKLPSP</sequence>
<feature type="region of interest" description="Disordered" evidence="2">
    <location>
        <begin position="704"/>
        <end position="759"/>
    </location>
</feature>
<proteinExistence type="predicted"/>
<feature type="non-terminal residue" evidence="3">
    <location>
        <position position="1"/>
    </location>
</feature>
<feature type="compositionally biased region" description="Basic and acidic residues" evidence="2">
    <location>
        <begin position="418"/>
        <end position="437"/>
    </location>
</feature>
<name>A0A0G4HVC0_9ALVE</name>
<feature type="compositionally biased region" description="Pro residues" evidence="2">
    <location>
        <begin position="713"/>
        <end position="729"/>
    </location>
</feature>
<organism evidence="3">
    <name type="scientific">Chromera velia CCMP2878</name>
    <dbReference type="NCBI Taxonomy" id="1169474"/>
    <lineage>
        <taxon>Eukaryota</taxon>
        <taxon>Sar</taxon>
        <taxon>Alveolata</taxon>
        <taxon>Colpodellida</taxon>
        <taxon>Chromeraceae</taxon>
        <taxon>Chromera</taxon>
    </lineage>
</organism>
<feature type="region of interest" description="Disordered" evidence="2">
    <location>
        <begin position="124"/>
        <end position="188"/>
    </location>
</feature>
<feature type="region of interest" description="Disordered" evidence="2">
    <location>
        <begin position="1"/>
        <end position="52"/>
    </location>
</feature>
<dbReference type="EMBL" id="CDMZ01004027">
    <property type="protein sequence ID" value="CEM48413.1"/>
    <property type="molecule type" value="Genomic_DNA"/>
</dbReference>
<feature type="compositionally biased region" description="Basic and acidic residues" evidence="2">
    <location>
        <begin position="14"/>
        <end position="33"/>
    </location>
</feature>
<protein>
    <submittedName>
        <fullName evidence="3">Uncharacterized protein</fullName>
    </submittedName>
</protein>
<feature type="compositionally biased region" description="Basic residues" evidence="2">
    <location>
        <begin position="304"/>
        <end position="313"/>
    </location>
</feature>
<evidence type="ECO:0000313" key="3">
    <source>
        <dbReference type="EMBL" id="CEM48413.1"/>
    </source>
</evidence>
<feature type="compositionally biased region" description="Basic and acidic residues" evidence="2">
    <location>
        <begin position="151"/>
        <end position="177"/>
    </location>
</feature>
<gene>
    <name evidence="3" type="ORF">Cvel_8825</name>
</gene>
<feature type="region of interest" description="Disordered" evidence="2">
    <location>
        <begin position="227"/>
        <end position="272"/>
    </location>
</feature>
<feature type="region of interest" description="Disordered" evidence="2">
    <location>
        <begin position="492"/>
        <end position="511"/>
    </location>
</feature>
<evidence type="ECO:0000256" key="1">
    <source>
        <dbReference type="SAM" id="Coils"/>
    </source>
</evidence>
<feature type="region of interest" description="Disordered" evidence="2">
    <location>
        <begin position="822"/>
        <end position="906"/>
    </location>
</feature>
<reference evidence="3" key="1">
    <citation type="submission" date="2014-11" db="EMBL/GenBank/DDBJ databases">
        <authorList>
            <person name="Otto D Thomas"/>
            <person name="Naeem Raeece"/>
        </authorList>
    </citation>
    <scope>NUCLEOTIDE SEQUENCE</scope>
</reference>
<feature type="compositionally biased region" description="Basic and acidic residues" evidence="2">
    <location>
        <begin position="450"/>
        <end position="461"/>
    </location>
</feature>
<dbReference type="AlphaFoldDB" id="A0A0G4HVC0"/>
<accession>A0A0G4HVC0</accession>
<feature type="region of interest" description="Disordered" evidence="2">
    <location>
        <begin position="296"/>
        <end position="364"/>
    </location>
</feature>
<feature type="region of interest" description="Disordered" evidence="2">
    <location>
        <begin position="418"/>
        <end position="467"/>
    </location>
</feature>
<feature type="compositionally biased region" description="Polar residues" evidence="2">
    <location>
        <begin position="828"/>
        <end position="838"/>
    </location>
</feature>
<feature type="compositionally biased region" description="Basic and acidic residues" evidence="2">
    <location>
        <begin position="126"/>
        <end position="141"/>
    </location>
</feature>
<feature type="compositionally biased region" description="Low complexity" evidence="2">
    <location>
        <begin position="39"/>
        <end position="49"/>
    </location>
</feature>
<feature type="compositionally biased region" description="Polar residues" evidence="2">
    <location>
        <begin position="316"/>
        <end position="344"/>
    </location>
</feature>